<evidence type="ECO:0000256" key="1">
    <source>
        <dbReference type="SAM" id="MobiDB-lite"/>
    </source>
</evidence>
<accession>A0A414B010</accession>
<sequence length="222" mass="23296">MKFNFVSFENAKELVLRIKALIATHTSNTTIHTTSSEKTKWNAVTNKVDKVSGKGLSANDYTTTEKNKLASISPGAEVNVQSDWSVNDTGSDSFIKNKPTAMPASDVPTWAKASIKPSYVWSEIGSKPSTFPPSDHTHNYAGSSSAGGAATSATKLSTARKIGNANFDGTTNITLSQIGAATVEQVSQLQDAVNHITASHAIDGGDLMDSGPAENTYDGGGL</sequence>
<dbReference type="EMBL" id="QSHZ01000003">
    <property type="protein sequence ID" value="RHC58042.1"/>
    <property type="molecule type" value="Genomic_DNA"/>
</dbReference>
<dbReference type="Proteomes" id="UP000283975">
    <property type="component" value="Unassembled WGS sequence"/>
</dbReference>
<feature type="region of interest" description="Disordered" evidence="1">
    <location>
        <begin position="202"/>
        <end position="222"/>
    </location>
</feature>
<evidence type="ECO:0000313" key="2">
    <source>
        <dbReference type="EMBL" id="RHC58042.1"/>
    </source>
</evidence>
<gene>
    <name evidence="2" type="ORF">DW839_04605</name>
</gene>
<name>A0A414B010_9FIRM</name>
<protein>
    <submittedName>
        <fullName evidence="2">Uncharacterized protein</fullName>
    </submittedName>
</protein>
<reference evidence="2 3" key="1">
    <citation type="submission" date="2018-08" db="EMBL/GenBank/DDBJ databases">
        <title>A genome reference for cultivated species of the human gut microbiota.</title>
        <authorList>
            <person name="Zou Y."/>
            <person name="Xue W."/>
            <person name="Luo G."/>
        </authorList>
    </citation>
    <scope>NUCLEOTIDE SEQUENCE [LARGE SCALE GENOMIC DNA]</scope>
    <source>
        <strain evidence="2 3">AM35-14</strain>
    </source>
</reference>
<feature type="region of interest" description="Disordered" evidence="1">
    <location>
        <begin position="129"/>
        <end position="149"/>
    </location>
</feature>
<comment type="caution">
    <text evidence="2">The sequence shown here is derived from an EMBL/GenBank/DDBJ whole genome shotgun (WGS) entry which is preliminary data.</text>
</comment>
<organism evidence="2 3">
    <name type="scientific">Enterocloster bolteae</name>
    <dbReference type="NCBI Taxonomy" id="208479"/>
    <lineage>
        <taxon>Bacteria</taxon>
        <taxon>Bacillati</taxon>
        <taxon>Bacillota</taxon>
        <taxon>Clostridia</taxon>
        <taxon>Lachnospirales</taxon>
        <taxon>Lachnospiraceae</taxon>
        <taxon>Enterocloster</taxon>
    </lineage>
</organism>
<dbReference type="AlphaFoldDB" id="A0A414B010"/>
<evidence type="ECO:0000313" key="3">
    <source>
        <dbReference type="Proteomes" id="UP000283975"/>
    </source>
</evidence>
<proteinExistence type="predicted"/>